<dbReference type="GO" id="GO:0009378">
    <property type="term" value="F:four-way junction helicase activity"/>
    <property type="evidence" value="ECO:0007669"/>
    <property type="project" value="InterPro"/>
</dbReference>
<dbReference type="SUPFAM" id="SSF46929">
    <property type="entry name" value="DNA helicase RuvA subunit, C-terminal domain"/>
    <property type="match status" value="1"/>
</dbReference>
<evidence type="ECO:0000256" key="1">
    <source>
        <dbReference type="ARBA" id="ARBA00022490"/>
    </source>
</evidence>
<dbReference type="Pfam" id="PF01330">
    <property type="entry name" value="RuvA_N"/>
    <property type="match status" value="1"/>
</dbReference>
<evidence type="ECO:0000256" key="3">
    <source>
        <dbReference type="ARBA" id="ARBA00023125"/>
    </source>
</evidence>
<dbReference type="SMART" id="SM00278">
    <property type="entry name" value="HhH1"/>
    <property type="match status" value="2"/>
</dbReference>
<accession>A0A9D1FDS5</accession>
<comment type="function">
    <text evidence="6">The RuvA-RuvB-RuvC complex processes Holliday junction (HJ) DNA during genetic recombination and DNA repair, while the RuvA-RuvB complex plays an important role in the rescue of blocked DNA replication forks via replication fork reversal (RFR). RuvA specifically binds to HJ cruciform DNA, conferring on it an open structure. The RuvB hexamer acts as an ATP-dependent pump, pulling dsDNA into and through the RuvAB complex. HJ branch migration allows RuvC to scan DNA until it finds its consensus sequence, where it cleaves and resolves the cruciform DNA.</text>
</comment>
<dbReference type="GO" id="GO:0005524">
    <property type="term" value="F:ATP binding"/>
    <property type="evidence" value="ECO:0007669"/>
    <property type="project" value="InterPro"/>
</dbReference>
<dbReference type="Gene3D" id="2.40.50.140">
    <property type="entry name" value="Nucleic acid-binding proteins"/>
    <property type="match status" value="1"/>
</dbReference>
<dbReference type="GO" id="GO:0005737">
    <property type="term" value="C:cytoplasm"/>
    <property type="evidence" value="ECO:0007669"/>
    <property type="project" value="UniProtKB-SubCell"/>
</dbReference>
<organism evidence="8 9">
    <name type="scientific">Candidatus Scatomorpha merdipullorum</name>
    <dbReference type="NCBI Taxonomy" id="2840927"/>
    <lineage>
        <taxon>Bacteria</taxon>
        <taxon>Bacillati</taxon>
        <taxon>Bacillota</taxon>
        <taxon>Clostridia</taxon>
        <taxon>Eubacteriales</taxon>
        <taxon>Candidatus Scatomorpha</taxon>
    </lineage>
</organism>
<comment type="subcellular location">
    <subcellularLocation>
        <location evidence="6">Cytoplasm</location>
    </subcellularLocation>
</comment>
<evidence type="ECO:0000256" key="2">
    <source>
        <dbReference type="ARBA" id="ARBA00022763"/>
    </source>
</evidence>
<evidence type="ECO:0000313" key="9">
    <source>
        <dbReference type="Proteomes" id="UP000824001"/>
    </source>
</evidence>
<protein>
    <recommendedName>
        <fullName evidence="6">Holliday junction branch migration complex subunit RuvA</fullName>
    </recommendedName>
</protein>
<evidence type="ECO:0000259" key="7">
    <source>
        <dbReference type="SMART" id="SM00278"/>
    </source>
</evidence>
<evidence type="ECO:0000313" key="8">
    <source>
        <dbReference type="EMBL" id="HIS67034.1"/>
    </source>
</evidence>
<comment type="domain">
    <text evidence="6">Has three domains with a flexible linker between the domains II and III and assumes an 'L' shape. Domain III is highly mobile and contacts RuvB.</text>
</comment>
<dbReference type="InterPro" id="IPR036267">
    <property type="entry name" value="RuvA_C_sf"/>
</dbReference>
<comment type="caution">
    <text evidence="6">Lacks conserved residue(s) required for the propagation of feature annotation.</text>
</comment>
<dbReference type="GO" id="GO:0048476">
    <property type="term" value="C:Holliday junction resolvase complex"/>
    <property type="evidence" value="ECO:0007669"/>
    <property type="project" value="UniProtKB-UniRule"/>
</dbReference>
<comment type="caution">
    <text evidence="8">The sequence shown here is derived from an EMBL/GenBank/DDBJ whole genome shotgun (WGS) entry which is preliminary data.</text>
</comment>
<dbReference type="SUPFAM" id="SSF50249">
    <property type="entry name" value="Nucleic acid-binding proteins"/>
    <property type="match status" value="1"/>
</dbReference>
<comment type="subunit">
    <text evidence="6">Homotetramer. Forms an RuvA(8)-RuvB(12)-Holliday junction (HJ) complex. HJ DNA is sandwiched between 2 RuvA tetramers; dsDNA enters through RuvA and exits via RuvB. An RuvB hexamer assembles on each DNA strand where it exits the tetramer. Each RuvB hexamer is contacted by two RuvA subunits (via domain III) on 2 adjacent RuvB subunits; this complex drives branch migration. In the full resolvosome a probable DNA-RuvA(4)-RuvB(12)-RuvC(2) complex forms which resolves the HJ.</text>
</comment>
<dbReference type="AlphaFoldDB" id="A0A9D1FDS5"/>
<comment type="similarity">
    <text evidence="6">Belongs to the RuvA family.</text>
</comment>
<dbReference type="InterPro" id="IPR012340">
    <property type="entry name" value="NA-bd_OB-fold"/>
</dbReference>
<dbReference type="InterPro" id="IPR003583">
    <property type="entry name" value="Hlx-hairpin-Hlx_DNA-bd_motif"/>
</dbReference>
<gene>
    <name evidence="6 8" type="primary">ruvA</name>
    <name evidence="8" type="ORF">IAC18_05660</name>
</gene>
<dbReference type="GO" id="GO:0006281">
    <property type="term" value="P:DNA repair"/>
    <property type="evidence" value="ECO:0007669"/>
    <property type="project" value="UniProtKB-UniRule"/>
</dbReference>
<keyword evidence="3 6" id="KW-0238">DNA-binding</keyword>
<reference evidence="8" key="2">
    <citation type="journal article" date="2021" name="PeerJ">
        <title>Extensive microbial diversity within the chicken gut microbiome revealed by metagenomics and culture.</title>
        <authorList>
            <person name="Gilroy R."/>
            <person name="Ravi A."/>
            <person name="Getino M."/>
            <person name="Pursley I."/>
            <person name="Horton D.L."/>
            <person name="Alikhan N.F."/>
            <person name="Baker D."/>
            <person name="Gharbi K."/>
            <person name="Hall N."/>
            <person name="Watson M."/>
            <person name="Adriaenssens E.M."/>
            <person name="Foster-Nyarko E."/>
            <person name="Jarju S."/>
            <person name="Secka A."/>
            <person name="Antonio M."/>
            <person name="Oren A."/>
            <person name="Chaudhuri R.R."/>
            <person name="La Ragione R."/>
            <person name="Hildebrand F."/>
            <person name="Pallen M.J."/>
        </authorList>
    </citation>
    <scope>NUCLEOTIDE SEQUENCE</scope>
    <source>
        <strain evidence="8">ChiHjej10B9-9673</strain>
    </source>
</reference>
<dbReference type="HAMAP" id="MF_00031">
    <property type="entry name" value="DNA_HJ_migration_RuvA"/>
    <property type="match status" value="1"/>
</dbReference>
<dbReference type="GO" id="GO:0009379">
    <property type="term" value="C:Holliday junction helicase complex"/>
    <property type="evidence" value="ECO:0007669"/>
    <property type="project" value="InterPro"/>
</dbReference>
<dbReference type="Pfam" id="PF07499">
    <property type="entry name" value="RuvA_C"/>
    <property type="match status" value="1"/>
</dbReference>
<sequence length="200" mass="20638">MFYHIEGTVSQLGGGVAVIDCGGVGFELNVSLNTLSRLKPGEKAKLLVCESVKEDAFDLYGFAEPGEKRFFQLLISLSGVGPKAALSILSASTPEQLAVAIMAGDEKALTVAPGIGKKIAQRVIYELRDKISKEAGSLSVPLQRGASAAPSGTDKLSDAAAALAVLGYSTAEVNAALRGVDGAALDTEGIIKAALKNMMK</sequence>
<dbReference type="GO" id="GO:0006310">
    <property type="term" value="P:DNA recombination"/>
    <property type="evidence" value="ECO:0007669"/>
    <property type="project" value="UniProtKB-UniRule"/>
</dbReference>
<evidence type="ECO:0000256" key="5">
    <source>
        <dbReference type="ARBA" id="ARBA00023204"/>
    </source>
</evidence>
<dbReference type="Gene3D" id="1.10.150.20">
    <property type="entry name" value="5' to 3' exonuclease, C-terminal subdomain"/>
    <property type="match status" value="1"/>
</dbReference>
<dbReference type="InterPro" id="IPR000085">
    <property type="entry name" value="RuvA"/>
</dbReference>
<dbReference type="Gene3D" id="1.10.8.10">
    <property type="entry name" value="DNA helicase RuvA subunit, C-terminal domain"/>
    <property type="match status" value="1"/>
</dbReference>
<keyword evidence="1 6" id="KW-0963">Cytoplasm</keyword>
<dbReference type="InterPro" id="IPR010994">
    <property type="entry name" value="RuvA_2-like"/>
</dbReference>
<feature type="region of interest" description="Domain III" evidence="6">
    <location>
        <begin position="151"/>
        <end position="200"/>
    </location>
</feature>
<keyword evidence="2 6" id="KW-0227">DNA damage</keyword>
<feature type="domain" description="Helix-hairpin-helix DNA-binding motif class 1" evidence="7">
    <location>
        <begin position="107"/>
        <end position="126"/>
    </location>
</feature>
<dbReference type="CDD" id="cd14332">
    <property type="entry name" value="UBA_RuvA_C"/>
    <property type="match status" value="1"/>
</dbReference>
<dbReference type="NCBIfam" id="TIGR00084">
    <property type="entry name" value="ruvA"/>
    <property type="match status" value="1"/>
</dbReference>
<proteinExistence type="inferred from homology"/>
<keyword evidence="5 6" id="KW-0234">DNA repair</keyword>
<dbReference type="EMBL" id="DVJK01000158">
    <property type="protein sequence ID" value="HIS67034.1"/>
    <property type="molecule type" value="Genomic_DNA"/>
</dbReference>
<feature type="domain" description="Helix-hairpin-helix DNA-binding motif class 1" evidence="7">
    <location>
        <begin position="72"/>
        <end position="91"/>
    </location>
</feature>
<dbReference type="InterPro" id="IPR011114">
    <property type="entry name" value="RuvA_C"/>
</dbReference>
<evidence type="ECO:0000256" key="4">
    <source>
        <dbReference type="ARBA" id="ARBA00023172"/>
    </source>
</evidence>
<dbReference type="GO" id="GO:0000400">
    <property type="term" value="F:four-way junction DNA binding"/>
    <property type="evidence" value="ECO:0007669"/>
    <property type="project" value="UniProtKB-UniRule"/>
</dbReference>
<keyword evidence="4 6" id="KW-0233">DNA recombination</keyword>
<dbReference type="InterPro" id="IPR013849">
    <property type="entry name" value="DNA_helicase_Holl-junc_RuvA_I"/>
</dbReference>
<dbReference type="Proteomes" id="UP000824001">
    <property type="component" value="Unassembled WGS sequence"/>
</dbReference>
<dbReference type="SUPFAM" id="SSF47781">
    <property type="entry name" value="RuvA domain 2-like"/>
    <property type="match status" value="1"/>
</dbReference>
<dbReference type="Pfam" id="PF14520">
    <property type="entry name" value="HHH_5"/>
    <property type="match status" value="1"/>
</dbReference>
<reference evidence="8" key="1">
    <citation type="submission" date="2020-10" db="EMBL/GenBank/DDBJ databases">
        <authorList>
            <person name="Gilroy R."/>
        </authorList>
    </citation>
    <scope>NUCLEOTIDE SEQUENCE</scope>
    <source>
        <strain evidence="8">ChiHjej10B9-9673</strain>
    </source>
</reference>
<evidence type="ECO:0000256" key="6">
    <source>
        <dbReference type="HAMAP-Rule" id="MF_00031"/>
    </source>
</evidence>
<name>A0A9D1FDS5_9FIRM</name>